<name>A0A6J4JXJ8_9PSEU</name>
<proteinExistence type="predicted"/>
<gene>
    <name evidence="1" type="ORF">AVDCRST_MAG54-4347</name>
</gene>
<dbReference type="InterPro" id="IPR023393">
    <property type="entry name" value="START-like_dom_sf"/>
</dbReference>
<dbReference type="EMBL" id="CADCTH010000546">
    <property type="protein sequence ID" value="CAA9289904.1"/>
    <property type="molecule type" value="Genomic_DNA"/>
</dbReference>
<dbReference type="Gene3D" id="3.30.530.20">
    <property type="match status" value="1"/>
</dbReference>
<sequence>MTRGQRGARIVPVTQTRFVATTIRRDWREVYAYAADPRHLVAWASGLAEARVSEDPDRPGTWLADSPMGRVEVVFAPPNDLGVLDHTVRLPDGVEVPNPLRVVPLGDGAEVVFHVRHRDGTSDEEFAADADHVARDLEALRRTLESG</sequence>
<evidence type="ECO:0008006" key="2">
    <source>
        <dbReference type="Google" id="ProtNLM"/>
    </source>
</evidence>
<accession>A0A6J4JXJ8</accession>
<dbReference type="AlphaFoldDB" id="A0A6J4JXJ8"/>
<reference evidence="1" key="1">
    <citation type="submission" date="2020-02" db="EMBL/GenBank/DDBJ databases">
        <authorList>
            <person name="Meier V. D."/>
        </authorList>
    </citation>
    <scope>NUCLEOTIDE SEQUENCE</scope>
    <source>
        <strain evidence="1">AVDCRST_MAG54</strain>
    </source>
</reference>
<evidence type="ECO:0000313" key="1">
    <source>
        <dbReference type="EMBL" id="CAA9289904.1"/>
    </source>
</evidence>
<protein>
    <recommendedName>
        <fullName evidence="2">Polyketide cyclase/dehydrase</fullName>
    </recommendedName>
</protein>
<dbReference type="SUPFAM" id="SSF55961">
    <property type="entry name" value="Bet v1-like"/>
    <property type="match status" value="1"/>
</dbReference>
<organism evidence="1">
    <name type="scientific">uncultured Actinomycetospora sp</name>
    <dbReference type="NCBI Taxonomy" id="1135996"/>
    <lineage>
        <taxon>Bacteria</taxon>
        <taxon>Bacillati</taxon>
        <taxon>Actinomycetota</taxon>
        <taxon>Actinomycetes</taxon>
        <taxon>Pseudonocardiales</taxon>
        <taxon>Pseudonocardiaceae</taxon>
        <taxon>Actinomycetospora</taxon>
        <taxon>environmental samples</taxon>
    </lineage>
</organism>